<evidence type="ECO:0000256" key="5">
    <source>
        <dbReference type="SAM" id="MobiDB-lite"/>
    </source>
</evidence>
<accession>A0ABR4JLC2</accession>
<keyword evidence="4" id="KW-0472">Membrane</keyword>
<comment type="subcellular location">
    <subcellularLocation>
        <location evidence="1">Membrane</location>
    </subcellularLocation>
</comment>
<dbReference type="CDD" id="cd12910">
    <property type="entry name" value="SPRY_SSH4_like"/>
    <property type="match status" value="1"/>
</dbReference>
<gene>
    <name evidence="6" type="ORF">BJX68DRAFT_196231</name>
</gene>
<name>A0ABR4JLC2_9EURO</name>
<evidence type="ECO:0000256" key="2">
    <source>
        <dbReference type="ARBA" id="ARBA00022692"/>
    </source>
</evidence>
<reference evidence="6 7" key="1">
    <citation type="submission" date="2024-07" db="EMBL/GenBank/DDBJ databases">
        <title>Section-level genome sequencing and comparative genomics of Aspergillus sections Usti and Cavernicolus.</title>
        <authorList>
            <consortium name="Lawrence Berkeley National Laboratory"/>
            <person name="Nybo J.L."/>
            <person name="Vesth T.C."/>
            <person name="Theobald S."/>
            <person name="Frisvad J.C."/>
            <person name="Larsen T.O."/>
            <person name="Kjaerboelling I."/>
            <person name="Rothschild-Mancinelli K."/>
            <person name="Lyhne E.K."/>
            <person name="Kogle M.E."/>
            <person name="Barry K."/>
            <person name="Clum A."/>
            <person name="Na H."/>
            <person name="Ledsgaard L."/>
            <person name="Lin J."/>
            <person name="Lipzen A."/>
            <person name="Kuo A."/>
            <person name="Riley R."/>
            <person name="Mondo S."/>
            <person name="LaButti K."/>
            <person name="Haridas S."/>
            <person name="Pangalinan J."/>
            <person name="Salamov A.A."/>
            <person name="Simmons B.A."/>
            <person name="Magnuson J.K."/>
            <person name="Chen J."/>
            <person name="Drula E."/>
            <person name="Henrissat B."/>
            <person name="Wiebenga A."/>
            <person name="Lubbers R.J."/>
            <person name="Gomes A.C."/>
            <person name="Macurrencykelacurrency M.R."/>
            <person name="Stajich J."/>
            <person name="Grigoriev I.V."/>
            <person name="Mortensen U.H."/>
            <person name="De vries R.P."/>
            <person name="Baker S.E."/>
            <person name="Andersen M.R."/>
        </authorList>
    </citation>
    <scope>NUCLEOTIDE SEQUENCE [LARGE SCALE GENOMIC DNA]</scope>
    <source>
        <strain evidence="6 7">CBS 756.74</strain>
    </source>
</reference>
<comment type="caution">
    <text evidence="6">The sequence shown here is derived from an EMBL/GenBank/DDBJ whole genome shotgun (WGS) entry which is preliminary data.</text>
</comment>
<sequence>MTRKTYAPPPGPPPGYSDASRPGNGPPTEPDNASIGPLPPYHNWQEAVPDTATFPPPPATANYISATGNASSDDAERAHEWCDASPLWRPAFPSAHVYQQVQNYHIQHLRSSEFNGDLSMHDDRWRGYTRDGNGDCILTTMLPLYFASADSPFVTERYKTIYYEVKLLGLRAGPSPQDASGLAIGYVAQPYPSWRSPGWERGSIGVFSDDGCRFVNDSFGGRDFTTPFRVGETVGLGMTFQLPTDVIDIRGTLKLRTRVFFTRNGQHVGDWDLHEERDAEAGGIEGLEGDVDLYAAIGLFGGVDFEICYHPRGWLYRPSDEILFY</sequence>
<dbReference type="Proteomes" id="UP001610444">
    <property type="component" value="Unassembled WGS sequence"/>
</dbReference>
<keyword evidence="2" id="KW-0812">Transmembrane</keyword>
<evidence type="ECO:0000256" key="4">
    <source>
        <dbReference type="ARBA" id="ARBA00023136"/>
    </source>
</evidence>
<dbReference type="EMBL" id="JBFXLR010000071">
    <property type="protein sequence ID" value="KAL2839773.1"/>
    <property type="molecule type" value="Genomic_DNA"/>
</dbReference>
<evidence type="ECO:0000256" key="1">
    <source>
        <dbReference type="ARBA" id="ARBA00004370"/>
    </source>
</evidence>
<keyword evidence="7" id="KW-1185">Reference proteome</keyword>
<proteinExistence type="predicted"/>
<dbReference type="RefSeq" id="XP_070893701.1">
    <property type="nucleotide sequence ID" value="XM_071037485.1"/>
</dbReference>
<evidence type="ECO:0000256" key="3">
    <source>
        <dbReference type="ARBA" id="ARBA00022989"/>
    </source>
</evidence>
<dbReference type="PANTHER" id="PTHR12864">
    <property type="entry name" value="RAN BINDING PROTEIN 9-RELATED"/>
    <property type="match status" value="1"/>
</dbReference>
<dbReference type="GeneID" id="98152649"/>
<evidence type="ECO:0000313" key="6">
    <source>
        <dbReference type="EMBL" id="KAL2839773.1"/>
    </source>
</evidence>
<protein>
    <recommendedName>
        <fullName evidence="8">SPRY domain-containing protein</fullName>
    </recommendedName>
</protein>
<dbReference type="InterPro" id="IPR043136">
    <property type="entry name" value="B30.2/SPRY_sf"/>
</dbReference>
<evidence type="ECO:0008006" key="8">
    <source>
        <dbReference type="Google" id="ProtNLM"/>
    </source>
</evidence>
<feature type="region of interest" description="Disordered" evidence="5">
    <location>
        <begin position="1"/>
        <end position="70"/>
    </location>
</feature>
<dbReference type="Gene3D" id="2.60.120.920">
    <property type="match status" value="1"/>
</dbReference>
<dbReference type="InterPro" id="IPR050618">
    <property type="entry name" value="Ubq-SigPath_Reg"/>
</dbReference>
<evidence type="ECO:0000313" key="7">
    <source>
        <dbReference type="Proteomes" id="UP001610444"/>
    </source>
</evidence>
<keyword evidence="3" id="KW-1133">Transmembrane helix</keyword>
<dbReference type="InterPro" id="IPR035780">
    <property type="entry name" value="SPRY_Ssh4-like"/>
</dbReference>
<organism evidence="6 7">
    <name type="scientific">Aspergillus pseudodeflectus</name>
    <dbReference type="NCBI Taxonomy" id="176178"/>
    <lineage>
        <taxon>Eukaryota</taxon>
        <taxon>Fungi</taxon>
        <taxon>Dikarya</taxon>
        <taxon>Ascomycota</taxon>
        <taxon>Pezizomycotina</taxon>
        <taxon>Eurotiomycetes</taxon>
        <taxon>Eurotiomycetidae</taxon>
        <taxon>Eurotiales</taxon>
        <taxon>Aspergillaceae</taxon>
        <taxon>Aspergillus</taxon>
        <taxon>Aspergillus subgen. Nidulantes</taxon>
    </lineage>
</organism>